<dbReference type="GO" id="GO:0071949">
    <property type="term" value="F:FAD binding"/>
    <property type="evidence" value="ECO:0007669"/>
    <property type="project" value="InterPro"/>
</dbReference>
<dbReference type="PROSITE" id="PS51387">
    <property type="entry name" value="FAD_PCMH"/>
    <property type="match status" value="1"/>
</dbReference>
<dbReference type="InterPro" id="IPR016166">
    <property type="entry name" value="FAD-bd_PCMH"/>
</dbReference>
<dbReference type="OrthoDB" id="9800184at2"/>
<dbReference type="SUPFAM" id="SSF56176">
    <property type="entry name" value="FAD-binding/transporter-associated domain-like"/>
    <property type="match status" value="1"/>
</dbReference>
<feature type="domain" description="FAD-binding PCMH-type" evidence="1">
    <location>
        <begin position="32"/>
        <end position="232"/>
    </location>
</feature>
<keyword evidence="3" id="KW-1185">Reference proteome</keyword>
<proteinExistence type="predicted"/>
<dbReference type="GO" id="GO:0016899">
    <property type="term" value="F:oxidoreductase activity, acting on the CH-OH group of donors, oxygen as acceptor"/>
    <property type="evidence" value="ECO:0007669"/>
    <property type="project" value="InterPro"/>
</dbReference>
<accession>A0A7C9KYC5</accession>
<dbReference type="InterPro" id="IPR010031">
    <property type="entry name" value="FAD_lactone_oxidase-like"/>
</dbReference>
<dbReference type="Proteomes" id="UP000481327">
    <property type="component" value="Unassembled WGS sequence"/>
</dbReference>
<protein>
    <submittedName>
        <fullName evidence="2">FAD-binding protein</fullName>
    </submittedName>
</protein>
<name>A0A7C9KYC5_9SPHN</name>
<dbReference type="PANTHER" id="PTHR43762">
    <property type="entry name" value="L-GULONOLACTONE OXIDASE"/>
    <property type="match status" value="1"/>
</dbReference>
<sequence>MAKTIFYDSDEWSNFHLSVRGVPIAGVFELHNSSGAASLVRMAESAAAVQALVGRAFAERRRLRAQGAAWSFSDVAAVPGGWMLNTGYANWLYPLPPAQVQAGFDGDRDGLLLCQTGISVAEINMFLEPRGRSLATTGASNGQTFVGAMSTSTHGSAIDQPAIQGQVRGFQLIPSPDRNLWVEPARRPVTDGTMAAALGATLVRDDRLFDAALVGLGAFGVIHSVLIESVPHFHLVMNRRKLPITPGLLTAMRGQGFDGIDLPGPAGRPYFFQSVLNRHIDRDNGYVTVGHKVAWDPAVPLTYDIVNKRAPGYNLAVVVANMLTVLPGLTQVITKAVLADQLSDIHDRKASWGQSFNFTTPRAGQAGSSMAVPADRATEALELLERTFASVPRAPAAFACRYATRSPGLLAFQRFDRTAIIDIDGLDSKATRTLMAAGVAAMRANGIPHAEHWGKLNQLTAQSVRDSYQGDLERWMKARTDLLDRDGEYCFGSAFLDRLGMTDNRH</sequence>
<dbReference type="RefSeq" id="WP_152577267.1">
    <property type="nucleotide sequence ID" value="NZ_JAATJI010000001.1"/>
</dbReference>
<dbReference type="EMBL" id="WIOL01000002">
    <property type="protein sequence ID" value="MQT16808.1"/>
    <property type="molecule type" value="Genomic_DNA"/>
</dbReference>
<reference evidence="2 3" key="1">
    <citation type="submission" date="2019-09" db="EMBL/GenBank/DDBJ databases">
        <title>Polymorphobacter sp. isolated from a lake in China.</title>
        <authorList>
            <person name="Liu Z."/>
        </authorList>
    </citation>
    <scope>NUCLEOTIDE SEQUENCE [LARGE SCALE GENOMIC DNA]</scope>
    <source>
        <strain evidence="2 3">D40P</strain>
    </source>
</reference>
<evidence type="ECO:0000259" key="1">
    <source>
        <dbReference type="PROSITE" id="PS51387"/>
    </source>
</evidence>
<dbReference type="InterPro" id="IPR016169">
    <property type="entry name" value="FAD-bd_PCMH_sub2"/>
</dbReference>
<dbReference type="InterPro" id="IPR036318">
    <property type="entry name" value="FAD-bd_PCMH-like_sf"/>
</dbReference>
<evidence type="ECO:0000313" key="2">
    <source>
        <dbReference type="EMBL" id="MQT16808.1"/>
    </source>
</evidence>
<evidence type="ECO:0000313" key="3">
    <source>
        <dbReference type="Proteomes" id="UP000481327"/>
    </source>
</evidence>
<organism evidence="2 3">
    <name type="scientific">Sandarakinorhabdus fusca</name>
    <dbReference type="NCBI Taxonomy" id="1439888"/>
    <lineage>
        <taxon>Bacteria</taxon>
        <taxon>Pseudomonadati</taxon>
        <taxon>Pseudomonadota</taxon>
        <taxon>Alphaproteobacteria</taxon>
        <taxon>Sphingomonadales</taxon>
        <taxon>Sphingosinicellaceae</taxon>
        <taxon>Sandarakinorhabdus</taxon>
    </lineage>
</organism>
<dbReference type="AlphaFoldDB" id="A0A7C9KYC5"/>
<gene>
    <name evidence="2" type="ORF">F3168_06015</name>
</gene>
<dbReference type="PANTHER" id="PTHR43762:SF1">
    <property type="entry name" value="D-ARABINONO-1,4-LACTONE OXIDASE"/>
    <property type="match status" value="1"/>
</dbReference>
<dbReference type="Gene3D" id="3.30.465.10">
    <property type="match status" value="1"/>
</dbReference>
<comment type="caution">
    <text evidence="2">The sequence shown here is derived from an EMBL/GenBank/DDBJ whole genome shotgun (WGS) entry which is preliminary data.</text>
</comment>